<comment type="caution">
    <text evidence="4">The sequence shown here is derived from an EMBL/GenBank/DDBJ whole genome shotgun (WGS) entry which is preliminary data.</text>
</comment>
<gene>
    <name evidence="4" type="ORF">HETSPECPRED_009350</name>
</gene>
<dbReference type="GO" id="GO:0005737">
    <property type="term" value="C:cytoplasm"/>
    <property type="evidence" value="ECO:0007669"/>
    <property type="project" value="TreeGrafter"/>
</dbReference>
<keyword evidence="1" id="KW-0560">Oxidoreductase</keyword>
<dbReference type="InterPro" id="IPR036188">
    <property type="entry name" value="FAD/NAD-bd_sf"/>
</dbReference>
<keyword evidence="2" id="KW-0812">Transmembrane</keyword>
<dbReference type="Gene3D" id="3.30.9.10">
    <property type="entry name" value="D-Amino Acid Oxidase, subunit A, domain 2"/>
    <property type="match status" value="1"/>
</dbReference>
<keyword evidence="2" id="KW-0472">Membrane</keyword>
<reference evidence="4" key="1">
    <citation type="submission" date="2021-03" db="EMBL/GenBank/DDBJ databases">
        <authorList>
            <person name="Tagirdzhanova G."/>
        </authorList>
    </citation>
    <scope>NUCLEOTIDE SEQUENCE</scope>
</reference>
<keyword evidence="5" id="KW-1185">Reference proteome</keyword>
<dbReference type="Gene3D" id="3.50.50.60">
    <property type="entry name" value="FAD/NAD(P)-binding domain"/>
    <property type="match status" value="2"/>
</dbReference>
<dbReference type="AlphaFoldDB" id="A0A8H3FYR1"/>
<dbReference type="EMBL" id="CAJPDS010000077">
    <property type="protein sequence ID" value="CAF9934766.1"/>
    <property type="molecule type" value="Genomic_DNA"/>
</dbReference>
<dbReference type="Proteomes" id="UP000664521">
    <property type="component" value="Unassembled WGS sequence"/>
</dbReference>
<dbReference type="SUPFAM" id="SSF51971">
    <property type="entry name" value="Nucleotide-binding domain"/>
    <property type="match status" value="1"/>
</dbReference>
<name>A0A8H3FYR1_9LECA</name>
<feature type="domain" description="FAD dependent oxidoreductase" evidence="3">
    <location>
        <begin position="47"/>
        <end position="412"/>
    </location>
</feature>
<accession>A0A8H3FYR1</accession>
<evidence type="ECO:0000256" key="1">
    <source>
        <dbReference type="ARBA" id="ARBA00023002"/>
    </source>
</evidence>
<keyword evidence="2" id="KW-1133">Transmembrane helix</keyword>
<sequence>MDLIQCFAFILLSLFIASFVLQWRRRSFWRQPDQKRYPSAQENTTTVIIGAGVVGLCTAYHLAKAIDKKRHKVIVIEAASQVFAATSSTNTGILSYTGFQEELLPLAQYSYDLWEDLGKDTDFRRSCGYKENANFALKTGSGEGDGEPIPNWIHTKTDWHAIRDPPDSKMAIINPVALGQWLHKQCLNLKVEIRLNEKATSVDLDTTDGTMSLEVIDGEGNALNLQCNHLVLAAGPWSPALFKQLFPQSSAKIEAVISAGEWFVFENPESFTEKSIAGIYFNDIVGQKLEFAGRNDHTIWTTGEKSEVGEVPSVGDTPKPDPGKLAKLRAYADMFLKHPHTSGGKQKLRVLSHGRSYRPATWNSLPIIAGIPPYNLTTKERGHTKAKVFINSGHGAYGITLSMGSGKLMSQMILHKQLDLDVSRLGPSYI</sequence>
<dbReference type="GO" id="GO:0016491">
    <property type="term" value="F:oxidoreductase activity"/>
    <property type="evidence" value="ECO:0007669"/>
    <property type="project" value="UniProtKB-KW"/>
</dbReference>
<protein>
    <recommendedName>
        <fullName evidence="3">FAD dependent oxidoreductase domain-containing protein</fullName>
    </recommendedName>
</protein>
<dbReference type="PANTHER" id="PTHR13847">
    <property type="entry name" value="SARCOSINE DEHYDROGENASE-RELATED"/>
    <property type="match status" value="1"/>
</dbReference>
<dbReference type="OrthoDB" id="498204at2759"/>
<evidence type="ECO:0000313" key="5">
    <source>
        <dbReference type="Proteomes" id="UP000664521"/>
    </source>
</evidence>
<proteinExistence type="predicted"/>
<dbReference type="PANTHER" id="PTHR13847:SF289">
    <property type="entry name" value="GLYCINE OXIDASE"/>
    <property type="match status" value="1"/>
</dbReference>
<evidence type="ECO:0000313" key="4">
    <source>
        <dbReference type="EMBL" id="CAF9934766.1"/>
    </source>
</evidence>
<organism evidence="4 5">
    <name type="scientific">Heterodermia speciosa</name>
    <dbReference type="NCBI Taxonomy" id="116794"/>
    <lineage>
        <taxon>Eukaryota</taxon>
        <taxon>Fungi</taxon>
        <taxon>Dikarya</taxon>
        <taxon>Ascomycota</taxon>
        <taxon>Pezizomycotina</taxon>
        <taxon>Lecanoromycetes</taxon>
        <taxon>OSLEUM clade</taxon>
        <taxon>Lecanoromycetidae</taxon>
        <taxon>Caliciales</taxon>
        <taxon>Physciaceae</taxon>
        <taxon>Heterodermia</taxon>
    </lineage>
</organism>
<dbReference type="Pfam" id="PF01266">
    <property type="entry name" value="DAO"/>
    <property type="match status" value="1"/>
</dbReference>
<evidence type="ECO:0000259" key="3">
    <source>
        <dbReference type="Pfam" id="PF01266"/>
    </source>
</evidence>
<evidence type="ECO:0000256" key="2">
    <source>
        <dbReference type="SAM" id="Phobius"/>
    </source>
</evidence>
<dbReference type="InterPro" id="IPR006076">
    <property type="entry name" value="FAD-dep_OxRdtase"/>
</dbReference>
<feature type="transmembrane region" description="Helical" evidence="2">
    <location>
        <begin position="46"/>
        <end position="63"/>
    </location>
</feature>